<accession>A0A8X7N1U3</accession>
<feature type="compositionally biased region" description="Basic and acidic residues" evidence="1">
    <location>
        <begin position="37"/>
        <end position="52"/>
    </location>
</feature>
<reference evidence="2" key="1">
    <citation type="submission" date="2016-04" db="EMBL/GenBank/DDBJ databases">
        <authorList>
            <person name="Nguyen H.D."/>
            <person name="Samba Siva P."/>
            <person name="Cullis J."/>
            <person name="Levesque C.A."/>
            <person name="Hambleton S."/>
        </authorList>
    </citation>
    <scope>NUCLEOTIDE SEQUENCE</scope>
    <source>
        <strain evidence="2">DAOMC 236422</strain>
    </source>
</reference>
<proteinExistence type="predicted"/>
<reference evidence="2" key="2">
    <citation type="journal article" date="2019" name="IMA Fungus">
        <title>Genome sequencing and comparison of five Tilletia species to identify candidate genes for the detection of regulated species infecting wheat.</title>
        <authorList>
            <person name="Nguyen H.D.T."/>
            <person name="Sultana T."/>
            <person name="Kesanakurti P."/>
            <person name="Hambleton S."/>
        </authorList>
    </citation>
    <scope>NUCLEOTIDE SEQUENCE</scope>
    <source>
        <strain evidence="2">DAOMC 236422</strain>
    </source>
</reference>
<sequence>MDTADHTAGAEGASKLANTDAPDDNSDGSSILSTPPELDHAEHQLASGHDDPNVAEAYTDVGNEDFNMGTSADGHWDGEEGQEDQDHGQSDDRRRQRSVSPLNTQGKMPRQPGQGGRTGAGNRQKVRDWEKKT</sequence>
<evidence type="ECO:0000256" key="1">
    <source>
        <dbReference type="SAM" id="MobiDB-lite"/>
    </source>
</evidence>
<dbReference type="Proteomes" id="UP000078113">
    <property type="component" value="Unassembled WGS sequence"/>
</dbReference>
<gene>
    <name evidence="2" type="ORF">A4X09_0g6961</name>
</gene>
<feature type="compositionally biased region" description="Basic and acidic residues" evidence="1">
    <location>
        <begin position="74"/>
        <end position="94"/>
    </location>
</feature>
<evidence type="ECO:0000313" key="3">
    <source>
        <dbReference type="Proteomes" id="UP000078113"/>
    </source>
</evidence>
<dbReference type="EMBL" id="LWDG02000535">
    <property type="protein sequence ID" value="KAE8264447.1"/>
    <property type="molecule type" value="Genomic_DNA"/>
</dbReference>
<protein>
    <submittedName>
        <fullName evidence="2">Uncharacterized protein</fullName>
    </submittedName>
</protein>
<comment type="caution">
    <text evidence="2">The sequence shown here is derived from an EMBL/GenBank/DDBJ whole genome shotgun (WGS) entry which is preliminary data.</text>
</comment>
<organism evidence="2 3">
    <name type="scientific">Tilletia walkeri</name>
    <dbReference type="NCBI Taxonomy" id="117179"/>
    <lineage>
        <taxon>Eukaryota</taxon>
        <taxon>Fungi</taxon>
        <taxon>Dikarya</taxon>
        <taxon>Basidiomycota</taxon>
        <taxon>Ustilaginomycotina</taxon>
        <taxon>Exobasidiomycetes</taxon>
        <taxon>Tilletiales</taxon>
        <taxon>Tilletiaceae</taxon>
        <taxon>Tilletia</taxon>
    </lineage>
</organism>
<name>A0A8X7N1U3_9BASI</name>
<keyword evidence="3" id="KW-1185">Reference proteome</keyword>
<evidence type="ECO:0000313" key="2">
    <source>
        <dbReference type="EMBL" id="KAE8264447.1"/>
    </source>
</evidence>
<dbReference type="AlphaFoldDB" id="A0A8X7N1U3"/>
<feature type="region of interest" description="Disordered" evidence="1">
    <location>
        <begin position="1"/>
        <end position="133"/>
    </location>
</feature>